<protein>
    <recommendedName>
        <fullName evidence="3">DUF7315 domain-containing protein</fullName>
    </recommendedName>
</protein>
<accession>A0A3A6PP11</accession>
<dbReference type="EMBL" id="QKNY01000009">
    <property type="protein sequence ID" value="RJX43369.1"/>
    <property type="molecule type" value="Genomic_DNA"/>
</dbReference>
<evidence type="ECO:0000256" key="1">
    <source>
        <dbReference type="SAM" id="MobiDB-lite"/>
    </source>
</evidence>
<proteinExistence type="predicted"/>
<feature type="region of interest" description="Disordered" evidence="1">
    <location>
        <begin position="1"/>
        <end position="22"/>
    </location>
</feature>
<dbReference type="InterPro" id="IPR055739">
    <property type="entry name" value="DUF7315"/>
</dbReference>
<dbReference type="Pfam" id="PF23997">
    <property type="entry name" value="DUF7315"/>
    <property type="match status" value="1"/>
</dbReference>
<evidence type="ECO:0000313" key="5">
    <source>
        <dbReference type="Proteomes" id="UP000276588"/>
    </source>
</evidence>
<evidence type="ECO:0000259" key="3">
    <source>
        <dbReference type="Pfam" id="PF23997"/>
    </source>
</evidence>
<reference evidence="4 5" key="1">
    <citation type="submission" date="2018-06" db="EMBL/GenBank/DDBJ databases">
        <title>Halonotius sp. F13-13 a new haloarchaeeon isolated from a solar saltern from Isla Cristina, Huelva, Spain.</title>
        <authorList>
            <person name="Duran-Viseras A."/>
            <person name="Sanchez-Porro C."/>
            <person name="Ventosa A."/>
        </authorList>
    </citation>
    <scope>NUCLEOTIDE SEQUENCE [LARGE SCALE GENOMIC DNA]</scope>
    <source>
        <strain evidence="4 5">F13-13</strain>
    </source>
</reference>
<evidence type="ECO:0000313" key="4">
    <source>
        <dbReference type="EMBL" id="RJX43369.1"/>
    </source>
</evidence>
<name>A0A3A6PP11_9EURY</name>
<keyword evidence="2" id="KW-1133">Transmembrane helix</keyword>
<feature type="domain" description="DUF7315" evidence="3">
    <location>
        <begin position="24"/>
        <end position="125"/>
    </location>
</feature>
<keyword evidence="2" id="KW-0472">Membrane</keyword>
<dbReference type="RefSeq" id="WP_120102706.1">
    <property type="nucleotide sequence ID" value="NZ_QKNY01000009.1"/>
</dbReference>
<feature type="transmembrane region" description="Helical" evidence="2">
    <location>
        <begin position="38"/>
        <end position="64"/>
    </location>
</feature>
<gene>
    <name evidence="4" type="ORF">DM826_07105</name>
</gene>
<comment type="caution">
    <text evidence="4">The sequence shown here is derived from an EMBL/GenBank/DDBJ whole genome shotgun (WGS) entry which is preliminary data.</text>
</comment>
<sequence>MDDSSPNSDEPSPTGSADTTTGRRDVVVPIRLYKTITVFSTLIATACILGGFIFIDAATLQVSVLRRLLLRGLASIGLGVDQELFTGVLAIIGLSLMAAGTGVFVLSSRFRATGMGNAQEDSDEK</sequence>
<feature type="compositionally biased region" description="Low complexity" evidence="1">
    <location>
        <begin position="1"/>
        <end position="13"/>
    </location>
</feature>
<dbReference type="OrthoDB" id="214462at2157"/>
<feature type="transmembrane region" description="Helical" evidence="2">
    <location>
        <begin position="84"/>
        <end position="106"/>
    </location>
</feature>
<keyword evidence="2" id="KW-0812">Transmembrane</keyword>
<organism evidence="4 5">
    <name type="scientific">Halonotius aquaticus</name>
    <dbReference type="NCBI Taxonomy" id="2216978"/>
    <lineage>
        <taxon>Archaea</taxon>
        <taxon>Methanobacteriati</taxon>
        <taxon>Methanobacteriota</taxon>
        <taxon>Stenosarchaea group</taxon>
        <taxon>Halobacteria</taxon>
        <taxon>Halobacteriales</taxon>
        <taxon>Haloferacaceae</taxon>
        <taxon>Halonotius</taxon>
    </lineage>
</organism>
<evidence type="ECO:0000256" key="2">
    <source>
        <dbReference type="SAM" id="Phobius"/>
    </source>
</evidence>
<dbReference type="Proteomes" id="UP000276588">
    <property type="component" value="Unassembled WGS sequence"/>
</dbReference>
<dbReference type="AlphaFoldDB" id="A0A3A6PP11"/>
<keyword evidence="5" id="KW-1185">Reference proteome</keyword>